<dbReference type="RefSeq" id="WP_235051045.1">
    <property type="nucleotide sequence ID" value="NZ_JAKFHA010000002.1"/>
</dbReference>
<accession>A0AA41PW17</accession>
<sequence length="150" mass="15065">MSRSKIAKALGVVGAAFALGALAQGPASAATSSWSTSFPTLPSSVCADPVVIYQGVQATGCLAYGNGKVQGFAVGVNTSGQTNPLPGVHVGAFIFNTTATTCVATSVPNNSVRSCNGTIYSITAGTCADMLGFMTVGDRTTYTPMVRVCA</sequence>
<keyword evidence="3" id="KW-1185">Reference proteome</keyword>
<evidence type="ECO:0000313" key="3">
    <source>
        <dbReference type="Proteomes" id="UP001165378"/>
    </source>
</evidence>
<organism evidence="2 3">
    <name type="scientific">Yinghuangia soli</name>
    <dbReference type="NCBI Taxonomy" id="2908204"/>
    <lineage>
        <taxon>Bacteria</taxon>
        <taxon>Bacillati</taxon>
        <taxon>Actinomycetota</taxon>
        <taxon>Actinomycetes</taxon>
        <taxon>Kitasatosporales</taxon>
        <taxon>Streptomycetaceae</taxon>
        <taxon>Yinghuangia</taxon>
    </lineage>
</organism>
<keyword evidence="1" id="KW-0732">Signal</keyword>
<comment type="caution">
    <text evidence="2">The sequence shown here is derived from an EMBL/GenBank/DDBJ whole genome shotgun (WGS) entry which is preliminary data.</text>
</comment>
<reference evidence="2" key="1">
    <citation type="submission" date="2022-01" db="EMBL/GenBank/DDBJ databases">
        <title>Genome-Based Taxonomic Classification of the Phylum Actinobacteria.</title>
        <authorList>
            <person name="Gao Y."/>
        </authorList>
    </citation>
    <scope>NUCLEOTIDE SEQUENCE</scope>
    <source>
        <strain evidence="2">KLBMP 8922</strain>
    </source>
</reference>
<gene>
    <name evidence="2" type="ORF">LZ495_06790</name>
</gene>
<name>A0AA41PW17_9ACTN</name>
<evidence type="ECO:0000256" key="1">
    <source>
        <dbReference type="SAM" id="SignalP"/>
    </source>
</evidence>
<evidence type="ECO:0000313" key="2">
    <source>
        <dbReference type="EMBL" id="MCF2526924.1"/>
    </source>
</evidence>
<dbReference type="EMBL" id="JAKFHA010000002">
    <property type="protein sequence ID" value="MCF2526924.1"/>
    <property type="molecule type" value="Genomic_DNA"/>
</dbReference>
<dbReference type="Proteomes" id="UP001165378">
    <property type="component" value="Unassembled WGS sequence"/>
</dbReference>
<feature type="chain" id="PRO_5041232383" description="Secreted protein" evidence="1">
    <location>
        <begin position="30"/>
        <end position="150"/>
    </location>
</feature>
<feature type="signal peptide" evidence="1">
    <location>
        <begin position="1"/>
        <end position="29"/>
    </location>
</feature>
<protein>
    <recommendedName>
        <fullName evidence="4">Secreted protein</fullName>
    </recommendedName>
</protein>
<proteinExistence type="predicted"/>
<dbReference type="AlphaFoldDB" id="A0AA41PW17"/>
<evidence type="ECO:0008006" key="4">
    <source>
        <dbReference type="Google" id="ProtNLM"/>
    </source>
</evidence>